<dbReference type="Pfam" id="PF13614">
    <property type="entry name" value="AAA_31"/>
    <property type="match status" value="1"/>
</dbReference>
<name>A0A3D4VE39_9BACT</name>
<dbReference type="InterPro" id="IPR027417">
    <property type="entry name" value="P-loop_NTPase"/>
</dbReference>
<proteinExistence type="predicted"/>
<dbReference type="PANTHER" id="PTHR13696">
    <property type="entry name" value="P-LOOP CONTAINING NUCLEOSIDE TRIPHOSPHATE HYDROLASE"/>
    <property type="match status" value="1"/>
</dbReference>
<dbReference type="AlphaFoldDB" id="A0A3D4VE39"/>
<dbReference type="PANTHER" id="PTHR13696:SF52">
    <property type="entry name" value="PARA FAMILY PROTEIN CT_582"/>
    <property type="match status" value="1"/>
</dbReference>
<gene>
    <name evidence="2" type="ORF">DGD08_16985</name>
</gene>
<dbReference type="FunFam" id="3.40.50.300:FF:000285">
    <property type="entry name" value="Sporulation initiation inhibitor Soj"/>
    <property type="match status" value="1"/>
</dbReference>
<dbReference type="EMBL" id="DPIY01000012">
    <property type="protein sequence ID" value="HCT58898.1"/>
    <property type="molecule type" value="Genomic_DNA"/>
</dbReference>
<dbReference type="PIRSF" id="PIRSF009320">
    <property type="entry name" value="Nuc_binding_HP_1000"/>
    <property type="match status" value="1"/>
</dbReference>
<sequence>MGRILAIANQKGGVGKTTTAVNLAASLAVAEQRTLLIDADPQGNATSGCGISREDFTLNTYDVLLGEASVDQALVRGVQFRHLDVLPTTPDLAAVEVELVDADDRISRMHDALAPIRDRYDFILIDCPPSLGLITLNMLVAADALLIPLQCEYYALEGLSQLLSTVQRVQDSANSTLDVEAVLLTMYDARLNLSRQVAADARAHFGDKVFQTVIPRNIRLAEAPSFGKPIVVYDIASVGAQAYMAVAREMIDRKSTPAL</sequence>
<evidence type="ECO:0000259" key="1">
    <source>
        <dbReference type="Pfam" id="PF13614"/>
    </source>
</evidence>
<comment type="caution">
    <text evidence="2">The sequence shown here is derived from an EMBL/GenBank/DDBJ whole genome shotgun (WGS) entry which is preliminary data.</text>
</comment>
<dbReference type="Gene3D" id="3.40.50.300">
    <property type="entry name" value="P-loop containing nucleotide triphosphate hydrolases"/>
    <property type="match status" value="1"/>
</dbReference>
<dbReference type="Proteomes" id="UP000264071">
    <property type="component" value="Unassembled WGS sequence"/>
</dbReference>
<dbReference type="CDD" id="cd02042">
    <property type="entry name" value="ParAB_family"/>
    <property type="match status" value="1"/>
</dbReference>
<reference evidence="2 3" key="1">
    <citation type="journal article" date="2018" name="Nat. Biotechnol.">
        <title>A standardized bacterial taxonomy based on genome phylogeny substantially revises the tree of life.</title>
        <authorList>
            <person name="Parks D.H."/>
            <person name="Chuvochina M."/>
            <person name="Waite D.W."/>
            <person name="Rinke C."/>
            <person name="Skarshewski A."/>
            <person name="Chaumeil P.A."/>
            <person name="Hugenholtz P."/>
        </authorList>
    </citation>
    <scope>NUCLEOTIDE SEQUENCE [LARGE SCALE GENOMIC DNA]</scope>
    <source>
        <strain evidence="2">UBA8844</strain>
    </source>
</reference>
<evidence type="ECO:0000313" key="3">
    <source>
        <dbReference type="Proteomes" id="UP000264071"/>
    </source>
</evidence>
<dbReference type="InterPro" id="IPR050678">
    <property type="entry name" value="DNA_Partitioning_ATPase"/>
</dbReference>
<organism evidence="2 3">
    <name type="scientific">Gemmatimonas aurantiaca</name>
    <dbReference type="NCBI Taxonomy" id="173480"/>
    <lineage>
        <taxon>Bacteria</taxon>
        <taxon>Pseudomonadati</taxon>
        <taxon>Gemmatimonadota</taxon>
        <taxon>Gemmatimonadia</taxon>
        <taxon>Gemmatimonadales</taxon>
        <taxon>Gemmatimonadaceae</taxon>
        <taxon>Gemmatimonas</taxon>
    </lineage>
</organism>
<dbReference type="OMA" id="PIQCEYF"/>
<dbReference type="SUPFAM" id="SSF52540">
    <property type="entry name" value="P-loop containing nucleoside triphosphate hydrolases"/>
    <property type="match status" value="1"/>
</dbReference>
<protein>
    <submittedName>
        <fullName evidence="2">ParA family protein</fullName>
    </submittedName>
</protein>
<feature type="domain" description="AAA" evidence="1">
    <location>
        <begin position="3"/>
        <end position="178"/>
    </location>
</feature>
<accession>A0A3D4VE39</accession>
<dbReference type="InterPro" id="IPR025669">
    <property type="entry name" value="AAA_dom"/>
</dbReference>
<evidence type="ECO:0000313" key="2">
    <source>
        <dbReference type="EMBL" id="HCT58898.1"/>
    </source>
</evidence>